<protein>
    <submittedName>
        <fullName evidence="2">(rape) hypothetical protein</fullName>
    </submittedName>
</protein>
<dbReference type="Proteomes" id="UP001295469">
    <property type="component" value="Chromosome C07"/>
</dbReference>
<dbReference type="AlphaFoldDB" id="A0A816MQW1"/>
<evidence type="ECO:0000313" key="2">
    <source>
        <dbReference type="EMBL" id="CAF2013179.1"/>
    </source>
</evidence>
<dbReference type="PANTHER" id="PTHR21726:SF69">
    <property type="entry name" value="DUF4378 DOMAIN-CONTAINING PROTEIN"/>
    <property type="match status" value="1"/>
</dbReference>
<accession>A0A816MQW1</accession>
<dbReference type="EMBL" id="HG994371">
    <property type="protein sequence ID" value="CAF2013179.1"/>
    <property type="molecule type" value="Genomic_DNA"/>
</dbReference>
<proteinExistence type="predicted"/>
<evidence type="ECO:0000259" key="1">
    <source>
        <dbReference type="Pfam" id="PF14309"/>
    </source>
</evidence>
<gene>
    <name evidence="2" type="ORF">DARMORV10_C07P41350.1</name>
</gene>
<dbReference type="InterPro" id="IPR025486">
    <property type="entry name" value="DUF4378"/>
</dbReference>
<name>A0A816MQW1_BRANA</name>
<feature type="domain" description="DUF4378" evidence="1">
    <location>
        <begin position="47"/>
        <end position="116"/>
    </location>
</feature>
<reference evidence="2" key="1">
    <citation type="submission" date="2021-01" db="EMBL/GenBank/DDBJ databases">
        <authorList>
            <consortium name="Genoscope - CEA"/>
            <person name="William W."/>
        </authorList>
    </citation>
    <scope>NUCLEOTIDE SEQUENCE</scope>
</reference>
<sequence>MQESGIYNDKRIKRGENLIKCNITFDGGLKTGKHDWKKEMDVISFTFSSQIKVMFCGDSLNKLLQQEFKKMREMMIYQLVDKEMSSIEGSWLCFEKDTYGVRIDIEGEIVPTLVDELVNDLVSGVQRKASSQGNELVSALVLSDLSLGILEANFDSISNMRT</sequence>
<organism evidence="2">
    <name type="scientific">Brassica napus</name>
    <name type="common">Rape</name>
    <dbReference type="NCBI Taxonomy" id="3708"/>
    <lineage>
        <taxon>Eukaryota</taxon>
        <taxon>Viridiplantae</taxon>
        <taxon>Streptophyta</taxon>
        <taxon>Embryophyta</taxon>
        <taxon>Tracheophyta</taxon>
        <taxon>Spermatophyta</taxon>
        <taxon>Magnoliopsida</taxon>
        <taxon>eudicotyledons</taxon>
        <taxon>Gunneridae</taxon>
        <taxon>Pentapetalae</taxon>
        <taxon>rosids</taxon>
        <taxon>malvids</taxon>
        <taxon>Brassicales</taxon>
        <taxon>Brassicaceae</taxon>
        <taxon>Brassiceae</taxon>
        <taxon>Brassica</taxon>
    </lineage>
</organism>
<dbReference type="Pfam" id="PF14309">
    <property type="entry name" value="DUF4378"/>
    <property type="match status" value="1"/>
</dbReference>
<dbReference type="Gramene" id="CDX80600">
    <property type="protein sequence ID" value="CDX80600"/>
    <property type="gene ID" value="GSBRNA2T00133728001"/>
</dbReference>
<dbReference type="PANTHER" id="PTHR21726">
    <property type="entry name" value="PHOSPHATIDYLINOSITOL N-ACETYLGLUCOSAMINYLTRANSFERASE SUBUNIT P DOWN SYNDROME CRITICAL REGION PROTEIN 5 -RELATED"/>
    <property type="match status" value="1"/>
</dbReference>
<dbReference type="OMA" id="REMMIYQ"/>